<gene>
    <name evidence="4" type="ORF">CSA56_10435</name>
</gene>
<proteinExistence type="inferred from homology"/>
<evidence type="ECO:0000256" key="2">
    <source>
        <dbReference type="RuleBase" id="RU003749"/>
    </source>
</evidence>
<dbReference type="CDD" id="cd07043">
    <property type="entry name" value="STAS_anti-anti-sigma_factors"/>
    <property type="match status" value="1"/>
</dbReference>
<dbReference type="NCBIfam" id="TIGR00377">
    <property type="entry name" value="ant_ant_sig"/>
    <property type="match status" value="1"/>
</dbReference>
<feature type="domain" description="STAS" evidence="3">
    <location>
        <begin position="4"/>
        <end position="113"/>
    </location>
</feature>
<reference evidence="4 5" key="1">
    <citation type="submission" date="2017-10" db="EMBL/GenBank/DDBJ databases">
        <title>Novel microbial diversity and functional potential in the marine mammal oral microbiome.</title>
        <authorList>
            <person name="Dudek N.K."/>
            <person name="Sun C.L."/>
            <person name="Burstein D."/>
            <person name="Kantor R.S."/>
            <person name="Aliaga Goltsman D.S."/>
            <person name="Bik E.M."/>
            <person name="Thomas B.C."/>
            <person name="Banfield J.F."/>
            <person name="Relman D.A."/>
        </authorList>
    </citation>
    <scope>NUCLEOTIDE SEQUENCE [LARGE SCALE GENOMIC DNA]</scope>
    <source>
        <strain evidence="4">DOLJORAL78_47_16</strain>
    </source>
</reference>
<dbReference type="InterPro" id="IPR036513">
    <property type="entry name" value="STAS_dom_sf"/>
</dbReference>
<evidence type="ECO:0000313" key="4">
    <source>
        <dbReference type="EMBL" id="PIE33734.1"/>
    </source>
</evidence>
<name>A0A2G6KDH7_9BACT</name>
<accession>A0A2G6KDH7</accession>
<dbReference type="InterPro" id="IPR003658">
    <property type="entry name" value="Anti-sigma_ant"/>
</dbReference>
<dbReference type="InterPro" id="IPR002645">
    <property type="entry name" value="STAS_dom"/>
</dbReference>
<dbReference type="SUPFAM" id="SSF52091">
    <property type="entry name" value="SpoIIaa-like"/>
    <property type="match status" value="1"/>
</dbReference>
<dbReference type="Gene3D" id="3.30.750.24">
    <property type="entry name" value="STAS domain"/>
    <property type="match status" value="1"/>
</dbReference>
<dbReference type="PROSITE" id="PS50801">
    <property type="entry name" value="STAS"/>
    <property type="match status" value="1"/>
</dbReference>
<evidence type="ECO:0000259" key="3">
    <source>
        <dbReference type="PROSITE" id="PS50801"/>
    </source>
</evidence>
<dbReference type="Proteomes" id="UP000230821">
    <property type="component" value="Unassembled WGS sequence"/>
</dbReference>
<evidence type="ECO:0000313" key="5">
    <source>
        <dbReference type="Proteomes" id="UP000230821"/>
    </source>
</evidence>
<dbReference type="EMBL" id="PDSK01000095">
    <property type="protein sequence ID" value="PIE33734.1"/>
    <property type="molecule type" value="Genomic_DNA"/>
</dbReference>
<comment type="caution">
    <text evidence="4">The sequence shown here is derived from an EMBL/GenBank/DDBJ whole genome shotgun (WGS) entry which is preliminary data.</text>
</comment>
<comment type="similarity">
    <text evidence="1 2">Belongs to the anti-sigma-factor antagonist family.</text>
</comment>
<dbReference type="GO" id="GO:0043856">
    <property type="term" value="F:anti-sigma factor antagonist activity"/>
    <property type="evidence" value="ECO:0007669"/>
    <property type="project" value="InterPro"/>
</dbReference>
<dbReference type="PANTHER" id="PTHR33495:SF2">
    <property type="entry name" value="ANTI-SIGMA FACTOR ANTAGONIST TM_1081-RELATED"/>
    <property type="match status" value="1"/>
</dbReference>
<dbReference type="AlphaFoldDB" id="A0A2G6KDH7"/>
<evidence type="ECO:0000256" key="1">
    <source>
        <dbReference type="ARBA" id="ARBA00009013"/>
    </source>
</evidence>
<protein>
    <recommendedName>
        <fullName evidence="2">Anti-sigma factor antagonist</fullName>
    </recommendedName>
</protein>
<organism evidence="4 5">
    <name type="scientific">candidate division KSB3 bacterium</name>
    <dbReference type="NCBI Taxonomy" id="2044937"/>
    <lineage>
        <taxon>Bacteria</taxon>
        <taxon>candidate division KSB3</taxon>
    </lineage>
</organism>
<sequence>MEIQAYQAEQGSDVQVLEIEGRIDAKTASEIEQELNSLKERQIVKIIIDFSAVNYISSGGLRVFLTALKWTKAGNGDLKLASLEKNVEKIFKLAGFTKIFNIFPDVNNALAAF</sequence>
<dbReference type="PANTHER" id="PTHR33495">
    <property type="entry name" value="ANTI-SIGMA FACTOR ANTAGONIST TM_1081-RELATED-RELATED"/>
    <property type="match status" value="1"/>
</dbReference>
<dbReference type="Pfam" id="PF01740">
    <property type="entry name" value="STAS"/>
    <property type="match status" value="1"/>
</dbReference>